<evidence type="ECO:0000313" key="2">
    <source>
        <dbReference type="EMBL" id="RIJ49409.1"/>
    </source>
</evidence>
<gene>
    <name evidence="2" type="ORF">D1614_07670</name>
</gene>
<keyword evidence="1" id="KW-0812">Transmembrane</keyword>
<keyword evidence="1" id="KW-0472">Membrane</keyword>
<name>A0A399T2X1_9BACT</name>
<keyword evidence="3" id="KW-1185">Reference proteome</keyword>
<feature type="transmembrane region" description="Helical" evidence="1">
    <location>
        <begin position="180"/>
        <end position="200"/>
    </location>
</feature>
<dbReference type="EMBL" id="QWGR01000003">
    <property type="protein sequence ID" value="RIJ49409.1"/>
    <property type="molecule type" value="Genomic_DNA"/>
</dbReference>
<sequence>MHPKLAKVVSILFHPVLIPTLGILLLLNSSFYFSMLSWEAKRFILLVVFFTSCILPMLMVSLLALNTKFDINMPKSTDRVLPLLAAAVFYYLGFVLLGRISVFPVLKMYMLASVLVIVALLIISLKWKISNHMAALGGLAGMFFALSFRYGLNPVYSLLGIILVSGIVGTARLALERHNIWQIIAGYSLGFCVLYLVVYFV</sequence>
<evidence type="ECO:0000256" key="1">
    <source>
        <dbReference type="SAM" id="Phobius"/>
    </source>
</evidence>
<feature type="transmembrane region" description="Helical" evidence="1">
    <location>
        <begin position="105"/>
        <end position="123"/>
    </location>
</feature>
<keyword evidence="1" id="KW-1133">Transmembrane helix</keyword>
<feature type="transmembrane region" description="Helical" evidence="1">
    <location>
        <begin position="12"/>
        <end position="31"/>
    </location>
</feature>
<feature type="transmembrane region" description="Helical" evidence="1">
    <location>
        <begin position="80"/>
        <end position="98"/>
    </location>
</feature>
<protein>
    <recommendedName>
        <fullName evidence="4">PAP2 family protein</fullName>
    </recommendedName>
</protein>
<feature type="transmembrane region" description="Helical" evidence="1">
    <location>
        <begin position="155"/>
        <end position="174"/>
    </location>
</feature>
<organism evidence="2 3">
    <name type="scientific">Maribellus luteus</name>
    <dbReference type="NCBI Taxonomy" id="2305463"/>
    <lineage>
        <taxon>Bacteria</taxon>
        <taxon>Pseudomonadati</taxon>
        <taxon>Bacteroidota</taxon>
        <taxon>Bacteroidia</taxon>
        <taxon>Marinilabiliales</taxon>
        <taxon>Prolixibacteraceae</taxon>
        <taxon>Maribellus</taxon>
    </lineage>
</organism>
<proteinExistence type="predicted"/>
<dbReference type="OrthoDB" id="9786064at2"/>
<dbReference type="AlphaFoldDB" id="A0A399T2X1"/>
<accession>A0A399T2X1</accession>
<reference evidence="2 3" key="1">
    <citation type="submission" date="2018-08" db="EMBL/GenBank/DDBJ databases">
        <title>Pallidiluteibacterium maritimus gen. nov., sp. nov., isolated from coastal sediment.</title>
        <authorList>
            <person name="Zhou L.Y."/>
        </authorList>
    </citation>
    <scope>NUCLEOTIDE SEQUENCE [LARGE SCALE GENOMIC DNA]</scope>
    <source>
        <strain evidence="2 3">XSD2</strain>
    </source>
</reference>
<feature type="transmembrane region" description="Helical" evidence="1">
    <location>
        <begin position="129"/>
        <end position="148"/>
    </location>
</feature>
<comment type="caution">
    <text evidence="2">The sequence shown here is derived from an EMBL/GenBank/DDBJ whole genome shotgun (WGS) entry which is preliminary data.</text>
</comment>
<evidence type="ECO:0008006" key="4">
    <source>
        <dbReference type="Google" id="ProtNLM"/>
    </source>
</evidence>
<dbReference type="Proteomes" id="UP000265926">
    <property type="component" value="Unassembled WGS sequence"/>
</dbReference>
<evidence type="ECO:0000313" key="3">
    <source>
        <dbReference type="Proteomes" id="UP000265926"/>
    </source>
</evidence>
<dbReference type="RefSeq" id="WP_119437296.1">
    <property type="nucleotide sequence ID" value="NZ_QWGR01000003.1"/>
</dbReference>
<feature type="transmembrane region" description="Helical" evidence="1">
    <location>
        <begin position="43"/>
        <end position="65"/>
    </location>
</feature>